<organism evidence="9 10">
    <name type="scientific">Leptospirillum ferriphilum</name>
    <dbReference type="NCBI Taxonomy" id="178606"/>
    <lineage>
        <taxon>Bacteria</taxon>
        <taxon>Pseudomonadati</taxon>
        <taxon>Nitrospirota</taxon>
        <taxon>Nitrospiria</taxon>
        <taxon>Nitrospirales</taxon>
        <taxon>Nitrospiraceae</taxon>
        <taxon>Leptospirillum</taxon>
    </lineage>
</organism>
<dbReference type="PANTHER" id="PTHR43273">
    <property type="entry name" value="ANAEROBIC SULFATASE-MATURATING ENZYME HOMOLOG ASLB-RELATED"/>
    <property type="match status" value="1"/>
</dbReference>
<evidence type="ECO:0000256" key="3">
    <source>
        <dbReference type="ARBA" id="ARBA00022723"/>
    </source>
</evidence>
<dbReference type="InterPro" id="IPR013785">
    <property type="entry name" value="Aldolase_TIM"/>
</dbReference>
<comment type="similarity">
    <text evidence="6">Belongs to the radical SAM superfamily. Anaerobic sulfatase-maturating enzyme family.</text>
</comment>
<dbReference type="Gene3D" id="3.20.20.70">
    <property type="entry name" value="Aldolase class I"/>
    <property type="match status" value="1"/>
</dbReference>
<dbReference type="Pfam" id="PF04055">
    <property type="entry name" value="Radical_SAM"/>
    <property type="match status" value="1"/>
</dbReference>
<dbReference type="PATRIC" id="fig|178606.4.peg.1580"/>
<dbReference type="GO" id="GO:0046872">
    <property type="term" value="F:metal ion binding"/>
    <property type="evidence" value="ECO:0007669"/>
    <property type="project" value="UniProtKB-KW"/>
</dbReference>
<evidence type="ECO:0000313" key="10">
    <source>
        <dbReference type="Proteomes" id="UP000029452"/>
    </source>
</evidence>
<name>A0A094X5P0_9BACT</name>
<dbReference type="NCBIfam" id="TIGR04085">
    <property type="entry name" value="rSAM_more_4Fe4S"/>
    <property type="match status" value="1"/>
</dbReference>
<dbReference type="Proteomes" id="UP000029452">
    <property type="component" value="Unassembled WGS sequence"/>
</dbReference>
<protein>
    <submittedName>
        <fullName evidence="9">Arylsulfatase regulator</fullName>
    </submittedName>
</protein>
<evidence type="ECO:0000256" key="4">
    <source>
        <dbReference type="ARBA" id="ARBA00023004"/>
    </source>
</evidence>
<sequence>MISVVIAKSTRICNADCSYCCAPPYDREKWTIEDFESFIKKMAPWLGTSVQWIWHGGEPMLMGTDFFYRAREIAERIVPGQIEFSMQSNLLAYDSKKWKNVFQDVLGGRVSTSYDPDELYRTVNGDPVKYNALFWNAVSRMKEDGFRIMAIATFRKETAGLAIPFYERNLAFGKDAMHLRLNYMRPDGRIAGTGKLIDPVEYGQMLVDVYDRWVSDAPCFAVTPLIYALRSSLGFGWGECPWTSHCGGKFLGLEPNGDVYNCSEFADLGSDWKFGNLHEDSMEKMMSSGPALFAQTRMFRIPEECVTCEHYAECDAGCGRDVVLYQAMDGKFPYCASWKAIFSRVKESIASGEANNLIETMKNFIDRGDRRTGLGERPGTENLVQLH</sequence>
<dbReference type="RefSeq" id="WP_081938133.1">
    <property type="nucleotide sequence ID" value="NZ_JPGK01000005.1"/>
</dbReference>
<evidence type="ECO:0000256" key="6">
    <source>
        <dbReference type="ARBA" id="ARBA00023601"/>
    </source>
</evidence>
<dbReference type="GO" id="GO:0051536">
    <property type="term" value="F:iron-sulfur cluster binding"/>
    <property type="evidence" value="ECO:0007669"/>
    <property type="project" value="UniProtKB-KW"/>
</dbReference>
<dbReference type="OrthoDB" id="9808591at2"/>
<feature type="domain" description="Radical SAM core" evidence="7">
    <location>
        <begin position="9"/>
        <end position="157"/>
    </location>
</feature>
<dbReference type="InterPro" id="IPR058240">
    <property type="entry name" value="rSAM_sf"/>
</dbReference>
<reference evidence="9 10" key="1">
    <citation type="submission" date="2014-06" db="EMBL/GenBank/DDBJ databases">
        <title>Draft genome sequence of iron oxidizing acidophile Leptospirillum ferriphilum DSM14647.</title>
        <authorList>
            <person name="Cardenas J.P."/>
            <person name="Lazcano M."/>
            <person name="Ossandon F.J."/>
            <person name="Corbett M."/>
            <person name="Holmes D.S."/>
            <person name="Watkin E."/>
        </authorList>
    </citation>
    <scope>NUCLEOTIDE SEQUENCE [LARGE SCALE GENOMIC DNA]</scope>
    <source>
        <strain evidence="9 10">DSM 14647</strain>
    </source>
</reference>
<dbReference type="PANTHER" id="PTHR43273:SF3">
    <property type="entry name" value="ANAEROBIC SULFATASE-MATURATING ENZYME HOMOLOG ASLB-RELATED"/>
    <property type="match status" value="1"/>
</dbReference>
<keyword evidence="4" id="KW-0408">Iron</keyword>
<evidence type="ECO:0000313" key="9">
    <source>
        <dbReference type="EMBL" id="KGA93864.1"/>
    </source>
</evidence>
<evidence type="ECO:0000256" key="5">
    <source>
        <dbReference type="ARBA" id="ARBA00023014"/>
    </source>
</evidence>
<dbReference type="GO" id="GO:0016491">
    <property type="term" value="F:oxidoreductase activity"/>
    <property type="evidence" value="ECO:0007669"/>
    <property type="project" value="InterPro"/>
</dbReference>
<dbReference type="SFLD" id="SFLDS00029">
    <property type="entry name" value="Radical_SAM"/>
    <property type="match status" value="1"/>
</dbReference>
<evidence type="ECO:0000256" key="1">
    <source>
        <dbReference type="ARBA" id="ARBA00001966"/>
    </source>
</evidence>
<keyword evidence="5" id="KW-0411">Iron-sulfur</keyword>
<dbReference type="SFLD" id="SFLDG01067">
    <property type="entry name" value="SPASM/twitch_domain_containing"/>
    <property type="match status" value="1"/>
</dbReference>
<dbReference type="InterPro" id="IPR023885">
    <property type="entry name" value="4Fe4S-binding_SPASM_dom"/>
</dbReference>
<feature type="domain" description="4Fe4S-binding SPASM" evidence="8">
    <location>
        <begin position="247"/>
        <end position="308"/>
    </location>
</feature>
<comment type="caution">
    <text evidence="9">The sequence shown here is derived from an EMBL/GenBank/DDBJ whole genome shotgun (WGS) entry which is preliminary data.</text>
</comment>
<proteinExistence type="inferred from homology"/>
<evidence type="ECO:0000256" key="2">
    <source>
        <dbReference type="ARBA" id="ARBA00022691"/>
    </source>
</evidence>
<evidence type="ECO:0000259" key="8">
    <source>
        <dbReference type="Pfam" id="PF13186"/>
    </source>
</evidence>
<gene>
    <name evidence="9" type="ORF">LptCag_1574</name>
</gene>
<accession>A0A094X5P0</accession>
<keyword evidence="3" id="KW-0479">Metal-binding</keyword>
<dbReference type="InterPro" id="IPR007197">
    <property type="entry name" value="rSAM"/>
</dbReference>
<dbReference type="EMBL" id="JPGK01000005">
    <property type="protein sequence ID" value="KGA93864.1"/>
    <property type="molecule type" value="Genomic_DNA"/>
</dbReference>
<keyword evidence="2" id="KW-0949">S-adenosyl-L-methionine</keyword>
<dbReference type="SUPFAM" id="SSF102114">
    <property type="entry name" value="Radical SAM enzymes"/>
    <property type="match status" value="1"/>
</dbReference>
<dbReference type="AlphaFoldDB" id="A0A094X5P0"/>
<dbReference type="InterPro" id="IPR023867">
    <property type="entry name" value="Sulphatase_maturase_rSAM"/>
</dbReference>
<comment type="cofactor">
    <cofactor evidence="1">
        <name>[4Fe-4S] cluster</name>
        <dbReference type="ChEBI" id="CHEBI:49883"/>
    </cofactor>
</comment>
<evidence type="ECO:0000259" key="7">
    <source>
        <dbReference type="Pfam" id="PF04055"/>
    </source>
</evidence>
<dbReference type="Pfam" id="PF13186">
    <property type="entry name" value="SPASM"/>
    <property type="match status" value="1"/>
</dbReference>